<dbReference type="AlphaFoldDB" id="A0AAD4X9I9"/>
<comment type="caution">
    <text evidence="1">The sequence shown here is derived from an EMBL/GenBank/DDBJ whole genome shotgun (WGS) entry which is preliminary data.</text>
</comment>
<dbReference type="Proteomes" id="UP001202328">
    <property type="component" value="Unassembled WGS sequence"/>
</dbReference>
<proteinExistence type="predicted"/>
<keyword evidence="2" id="KW-1185">Reference proteome</keyword>
<gene>
    <name evidence="1" type="ORF">MKW98_019423</name>
</gene>
<name>A0AAD4X9I9_9MAGN</name>
<protein>
    <submittedName>
        <fullName evidence="1">Uncharacterized protein</fullName>
    </submittedName>
</protein>
<sequence length="70" mass="7812">MYSNWLDQHKIVLNTMVSILSVYCERKFGVGPVEVICSNGESCVFPTCRIGVSVDASQVTSLLTKMQLRE</sequence>
<accession>A0AAD4X9I9</accession>
<reference evidence="1" key="1">
    <citation type="submission" date="2022-04" db="EMBL/GenBank/DDBJ databases">
        <title>A functionally conserved STORR gene fusion in Papaver species that diverged 16.8 million years ago.</title>
        <authorList>
            <person name="Catania T."/>
        </authorList>
    </citation>
    <scope>NUCLEOTIDE SEQUENCE</scope>
    <source>
        <strain evidence="1">S-188037</strain>
    </source>
</reference>
<evidence type="ECO:0000313" key="1">
    <source>
        <dbReference type="EMBL" id="KAI3874850.1"/>
    </source>
</evidence>
<dbReference type="EMBL" id="JAJJMB010012638">
    <property type="protein sequence ID" value="KAI3874850.1"/>
    <property type="molecule type" value="Genomic_DNA"/>
</dbReference>
<organism evidence="1 2">
    <name type="scientific">Papaver atlanticum</name>
    <dbReference type="NCBI Taxonomy" id="357466"/>
    <lineage>
        <taxon>Eukaryota</taxon>
        <taxon>Viridiplantae</taxon>
        <taxon>Streptophyta</taxon>
        <taxon>Embryophyta</taxon>
        <taxon>Tracheophyta</taxon>
        <taxon>Spermatophyta</taxon>
        <taxon>Magnoliopsida</taxon>
        <taxon>Ranunculales</taxon>
        <taxon>Papaveraceae</taxon>
        <taxon>Papaveroideae</taxon>
        <taxon>Papaver</taxon>
    </lineage>
</organism>
<evidence type="ECO:0000313" key="2">
    <source>
        <dbReference type="Proteomes" id="UP001202328"/>
    </source>
</evidence>